<reference evidence="2 3" key="1">
    <citation type="submission" date="2014-07" db="EMBL/GenBank/DDBJ databases">
        <title>Genome of Chryseobacterium luteum DSM 18605.</title>
        <authorList>
            <person name="Stropko S.J."/>
            <person name="Pipes S.E."/>
            <person name="Newman J.D."/>
        </authorList>
    </citation>
    <scope>NUCLEOTIDE SEQUENCE [LARGE SCALE GENOMIC DNA]</scope>
    <source>
        <strain evidence="2 3">DSM 18605</strain>
    </source>
</reference>
<feature type="transmembrane region" description="Helical" evidence="1">
    <location>
        <begin position="6"/>
        <end position="23"/>
    </location>
</feature>
<gene>
    <name evidence="2" type="ORF">IX38_00930</name>
</gene>
<dbReference type="RefSeq" id="WP_034700975.1">
    <property type="nucleotide sequence ID" value="NZ_JPRO01000001.1"/>
</dbReference>
<proteinExistence type="predicted"/>
<name>A0A085ZXE9_9FLAO</name>
<protein>
    <recommendedName>
        <fullName evidence="4">DUF4340 domain-containing protein</fullName>
    </recommendedName>
</protein>
<keyword evidence="3" id="KW-1185">Reference proteome</keyword>
<evidence type="ECO:0000313" key="3">
    <source>
        <dbReference type="Proteomes" id="UP000028703"/>
    </source>
</evidence>
<evidence type="ECO:0008006" key="4">
    <source>
        <dbReference type="Google" id="ProtNLM"/>
    </source>
</evidence>
<dbReference type="STRING" id="421531.IX38_00930"/>
<dbReference type="OrthoDB" id="637901at2"/>
<dbReference type="EMBL" id="JPRO01000001">
    <property type="protein sequence ID" value="KFF09113.1"/>
    <property type="molecule type" value="Genomic_DNA"/>
</dbReference>
<dbReference type="Proteomes" id="UP000028703">
    <property type="component" value="Unassembled WGS sequence"/>
</dbReference>
<sequence>MNKKKLLVLVVVLFAAVIYFVFYHKKNTLTMVAANADAIILVDTKKLTRQYVYSLATHPSQWFGSKNKDENSISILKSGVKIPDFFQVFHLKNSKISDWYSVFEFKDKQKFIAFLKQQKFTDQGNNIFRKDQIYIKMSDKNCIVGTSDQGFESIGYQMLLSSKNNVLDAGKFINRGVGGILFTSDHSIPNLSIEINEDHIEIKNDSNSYDPAPIISKLQQTKSFLETELNAANLNNFSSLFDKAFAESSQISHLKATANLEQVNDTIITYGYDDNFNEVEKESIQKIIQPNYVIDLQSSDPEKTESYFQNKKWINAQKQFTAIPFQPNTIEKNKTGFEIKSTRKSIQLSPKLNENYIFVRNNALLLSSFKSLTKPEKKLISDIDYIFYGNNEQDYYLKLKFKKGKLPLILRW</sequence>
<comment type="caution">
    <text evidence="2">The sequence shown here is derived from an EMBL/GenBank/DDBJ whole genome shotgun (WGS) entry which is preliminary data.</text>
</comment>
<organism evidence="2 3">
    <name type="scientific">Chryseobacterium luteum</name>
    <dbReference type="NCBI Taxonomy" id="421531"/>
    <lineage>
        <taxon>Bacteria</taxon>
        <taxon>Pseudomonadati</taxon>
        <taxon>Bacteroidota</taxon>
        <taxon>Flavobacteriia</taxon>
        <taxon>Flavobacteriales</taxon>
        <taxon>Weeksellaceae</taxon>
        <taxon>Chryseobacterium group</taxon>
        <taxon>Chryseobacterium</taxon>
    </lineage>
</organism>
<evidence type="ECO:0000256" key="1">
    <source>
        <dbReference type="SAM" id="Phobius"/>
    </source>
</evidence>
<keyword evidence="1" id="KW-1133">Transmembrane helix</keyword>
<evidence type="ECO:0000313" key="2">
    <source>
        <dbReference type="EMBL" id="KFF09113.1"/>
    </source>
</evidence>
<accession>A0A085ZXE9</accession>
<dbReference type="AlphaFoldDB" id="A0A085ZXE9"/>
<dbReference type="eggNOG" id="ENOG50311N8">
    <property type="taxonomic scope" value="Bacteria"/>
</dbReference>
<keyword evidence="1" id="KW-0812">Transmembrane</keyword>
<keyword evidence="1" id="KW-0472">Membrane</keyword>